<dbReference type="GO" id="GO:0046872">
    <property type="term" value="F:metal ion binding"/>
    <property type="evidence" value="ECO:0007669"/>
    <property type="project" value="UniProtKB-KW"/>
</dbReference>
<dbReference type="EC" id="6.3.3.2" evidence="5"/>
<dbReference type="EMBL" id="CP008876">
    <property type="protein sequence ID" value="AIF66800.1"/>
    <property type="molecule type" value="Genomic_DNA"/>
</dbReference>
<dbReference type="InterPro" id="IPR024185">
    <property type="entry name" value="FTHF_cligase-like_sf"/>
</dbReference>
<evidence type="ECO:0000256" key="4">
    <source>
        <dbReference type="PIRSR" id="PIRSR006806-1"/>
    </source>
</evidence>
<comment type="catalytic activity">
    <reaction evidence="5">
        <text>(6S)-5-formyl-5,6,7,8-tetrahydrofolate + ATP = (6R)-5,10-methenyltetrahydrofolate + ADP + phosphate</text>
        <dbReference type="Rhea" id="RHEA:10488"/>
        <dbReference type="ChEBI" id="CHEBI:30616"/>
        <dbReference type="ChEBI" id="CHEBI:43474"/>
        <dbReference type="ChEBI" id="CHEBI:57455"/>
        <dbReference type="ChEBI" id="CHEBI:57457"/>
        <dbReference type="ChEBI" id="CHEBI:456216"/>
        <dbReference type="EC" id="6.3.3.2"/>
    </reaction>
</comment>
<name>A0A075LJ86_9BACI</name>
<dbReference type="Proteomes" id="UP000027980">
    <property type="component" value="Chromosome"/>
</dbReference>
<dbReference type="GO" id="GO:0009396">
    <property type="term" value="P:folic acid-containing compound biosynthetic process"/>
    <property type="evidence" value="ECO:0007669"/>
    <property type="project" value="TreeGrafter"/>
</dbReference>
<sequence>MEEKEKLRQEGLRLLKEMPQTDKLHIEHRLAEQLFASSVWKDAKSIGLTMALPHEWDTTKLIHQGWLEKKKICVPLTIENRAMQFYHIESYNQLTNGAFHIKEPIADRCEPASKDTIDLLIVPGLLFDMSGYRIGYGGGYYDRYLTDYQNKTLSLASRQQIKHSLPVGPLDLPVDHLLTDDGFLF</sequence>
<comment type="similarity">
    <text evidence="1 5">Belongs to the 5-formyltetrahydrofolate cyclo-ligase family.</text>
</comment>
<keyword evidence="2 4" id="KW-0547">Nucleotide-binding</keyword>
<evidence type="ECO:0000313" key="7">
    <source>
        <dbReference type="Proteomes" id="UP000027980"/>
    </source>
</evidence>
<dbReference type="GO" id="GO:0030272">
    <property type="term" value="F:5-formyltetrahydrofolate cyclo-ligase activity"/>
    <property type="evidence" value="ECO:0007669"/>
    <property type="project" value="UniProtKB-EC"/>
</dbReference>
<evidence type="ECO:0000313" key="6">
    <source>
        <dbReference type="EMBL" id="AIF66800.1"/>
    </source>
</evidence>
<dbReference type="InterPro" id="IPR037171">
    <property type="entry name" value="NagB/RpiA_transferase-like"/>
</dbReference>
<comment type="cofactor">
    <cofactor evidence="5">
        <name>Mg(2+)</name>
        <dbReference type="ChEBI" id="CHEBI:18420"/>
    </cofactor>
</comment>
<dbReference type="KEGG" id="tap:GZ22_09200"/>
<dbReference type="Gene3D" id="3.40.50.10420">
    <property type="entry name" value="NagB/RpiA/CoA transferase-like"/>
    <property type="match status" value="1"/>
</dbReference>
<gene>
    <name evidence="6" type="ORF">GZ22_09200</name>
</gene>
<dbReference type="RefSeq" id="WP_038561323.1">
    <property type="nucleotide sequence ID" value="NZ_CP008876.1"/>
</dbReference>
<dbReference type="PANTHER" id="PTHR23407:SF1">
    <property type="entry name" value="5-FORMYLTETRAHYDROFOLATE CYCLO-LIGASE"/>
    <property type="match status" value="1"/>
</dbReference>
<keyword evidence="5" id="KW-0479">Metal-binding</keyword>
<dbReference type="InterPro" id="IPR002698">
    <property type="entry name" value="FTHF_cligase"/>
</dbReference>
<evidence type="ECO:0000256" key="2">
    <source>
        <dbReference type="ARBA" id="ARBA00022741"/>
    </source>
</evidence>
<feature type="binding site" evidence="4">
    <location>
        <begin position="133"/>
        <end position="141"/>
    </location>
    <ligand>
        <name>ATP</name>
        <dbReference type="ChEBI" id="CHEBI:30616"/>
    </ligand>
</feature>
<dbReference type="GO" id="GO:0035999">
    <property type="term" value="P:tetrahydrofolate interconversion"/>
    <property type="evidence" value="ECO:0007669"/>
    <property type="project" value="TreeGrafter"/>
</dbReference>
<dbReference type="GO" id="GO:0005524">
    <property type="term" value="F:ATP binding"/>
    <property type="evidence" value="ECO:0007669"/>
    <property type="project" value="UniProtKB-KW"/>
</dbReference>
<evidence type="ECO:0000256" key="3">
    <source>
        <dbReference type="ARBA" id="ARBA00022840"/>
    </source>
</evidence>
<dbReference type="GeneID" id="34220692"/>
<dbReference type="SUPFAM" id="SSF100950">
    <property type="entry name" value="NagB/RpiA/CoA transferase-like"/>
    <property type="match status" value="1"/>
</dbReference>
<evidence type="ECO:0000256" key="1">
    <source>
        <dbReference type="ARBA" id="ARBA00010638"/>
    </source>
</evidence>
<dbReference type="NCBIfam" id="TIGR02727">
    <property type="entry name" value="MTHFS_bact"/>
    <property type="match status" value="1"/>
</dbReference>
<dbReference type="PANTHER" id="PTHR23407">
    <property type="entry name" value="ATPASE INHIBITOR/5-FORMYLTETRAHYDROFOLATE CYCLO-LIGASE"/>
    <property type="match status" value="1"/>
</dbReference>
<evidence type="ECO:0000256" key="5">
    <source>
        <dbReference type="RuleBase" id="RU361279"/>
    </source>
</evidence>
<feature type="binding site" evidence="4">
    <location>
        <begin position="4"/>
        <end position="8"/>
    </location>
    <ligand>
        <name>ATP</name>
        <dbReference type="ChEBI" id="CHEBI:30616"/>
    </ligand>
</feature>
<accession>A0A075LJ86</accession>
<keyword evidence="3 4" id="KW-0067">ATP-binding</keyword>
<dbReference type="HOGENOM" id="CLU_066245_2_2_9"/>
<protein>
    <recommendedName>
        <fullName evidence="5">5-formyltetrahydrofolate cyclo-ligase</fullName>
        <ecNumber evidence="5">6.3.3.2</ecNumber>
    </recommendedName>
</protein>
<dbReference type="PIRSF" id="PIRSF006806">
    <property type="entry name" value="FTHF_cligase"/>
    <property type="match status" value="1"/>
</dbReference>
<feature type="binding site" evidence="4">
    <location>
        <position position="55"/>
    </location>
    <ligand>
        <name>substrate</name>
    </ligand>
</feature>
<feature type="binding site" evidence="4">
    <location>
        <position position="50"/>
    </location>
    <ligand>
        <name>substrate</name>
    </ligand>
</feature>
<dbReference type="AlphaFoldDB" id="A0A075LJ86"/>
<keyword evidence="5" id="KW-0460">Magnesium</keyword>
<reference evidence="6 7" key="1">
    <citation type="submission" date="2014-07" db="EMBL/GenBank/DDBJ databases">
        <title>Complete genome sequence of a moderately halophilic bacterium Terribacillus aidingensis MP602, isolated from Cryptomeria fortunei in Tianmu mountain in China.</title>
        <authorList>
            <person name="Wang Y."/>
            <person name="Lu P."/>
            <person name="Zhang L."/>
        </authorList>
    </citation>
    <scope>NUCLEOTIDE SEQUENCE [LARGE SCALE GENOMIC DNA]</scope>
    <source>
        <strain evidence="6 7">MP602</strain>
    </source>
</reference>
<dbReference type="Pfam" id="PF01812">
    <property type="entry name" value="5-FTHF_cyc-lig"/>
    <property type="match status" value="1"/>
</dbReference>
<proteinExistence type="inferred from homology"/>
<organism evidence="6 7">
    <name type="scientific">Terribacillus saccharophilus</name>
    <dbReference type="NCBI Taxonomy" id="361277"/>
    <lineage>
        <taxon>Bacteria</taxon>
        <taxon>Bacillati</taxon>
        <taxon>Bacillota</taxon>
        <taxon>Bacilli</taxon>
        <taxon>Bacillales</taxon>
        <taxon>Bacillaceae</taxon>
        <taxon>Terribacillus</taxon>
    </lineage>
</organism>